<dbReference type="InterPro" id="IPR012674">
    <property type="entry name" value="Calycin"/>
</dbReference>
<dbReference type="PANTHER" id="PTHR10612">
    <property type="entry name" value="APOLIPOPROTEIN D"/>
    <property type="match status" value="1"/>
</dbReference>
<dbReference type="InterPro" id="IPR002446">
    <property type="entry name" value="Lipocalin_bac"/>
</dbReference>
<reference evidence="4 5" key="1">
    <citation type="journal article" date="2019" name="Int. J. Syst. Evol. Microbiol.">
        <title>The Global Catalogue of Microorganisms (GCM) 10K type strain sequencing project: providing services to taxonomists for standard genome sequencing and annotation.</title>
        <authorList>
            <consortium name="The Broad Institute Genomics Platform"/>
            <consortium name="The Broad Institute Genome Sequencing Center for Infectious Disease"/>
            <person name="Wu L."/>
            <person name="Ma J."/>
        </authorList>
    </citation>
    <scope>NUCLEOTIDE SEQUENCE [LARGE SCALE GENOMIC DNA]</scope>
    <source>
        <strain evidence="4 5">JCM 16112</strain>
    </source>
</reference>
<dbReference type="PROSITE" id="PS00213">
    <property type="entry name" value="LIPOCALIN"/>
    <property type="match status" value="1"/>
</dbReference>
<dbReference type="InterPro" id="IPR000566">
    <property type="entry name" value="Lipocln_cytosolic_FA-bd_dom"/>
</dbReference>
<gene>
    <name evidence="4" type="ORF">GCM10009119_18030</name>
</gene>
<evidence type="ECO:0000256" key="2">
    <source>
        <dbReference type="PIRNR" id="PIRNR036893"/>
    </source>
</evidence>
<dbReference type="InterPro" id="IPR022271">
    <property type="entry name" value="Lipocalin_ApoD"/>
</dbReference>
<dbReference type="Gene3D" id="2.40.128.20">
    <property type="match status" value="1"/>
</dbReference>
<keyword evidence="5" id="KW-1185">Reference proteome</keyword>
<proteinExistence type="inferred from homology"/>
<feature type="domain" description="Lipocalin/cytosolic fatty-acid binding" evidence="3">
    <location>
        <begin position="10"/>
        <end position="148"/>
    </location>
</feature>
<dbReference type="CDD" id="cd19438">
    <property type="entry name" value="lipocalin_Blc-like"/>
    <property type="match status" value="1"/>
</dbReference>
<dbReference type="InterPro" id="IPR022272">
    <property type="entry name" value="Lipocalin_CS"/>
</dbReference>
<comment type="similarity">
    <text evidence="1 2">Belongs to the calycin superfamily. Lipocalin family.</text>
</comment>
<dbReference type="Pfam" id="PF08212">
    <property type="entry name" value="Lipocalin_2"/>
    <property type="match status" value="1"/>
</dbReference>
<dbReference type="EMBL" id="BAAAFI010000007">
    <property type="protein sequence ID" value="GAA0878835.1"/>
    <property type="molecule type" value="Genomic_DNA"/>
</dbReference>
<dbReference type="PANTHER" id="PTHR10612:SF34">
    <property type="entry name" value="APOLIPOPROTEIN D"/>
    <property type="match status" value="1"/>
</dbReference>
<name>A0ABN1N045_9BACT</name>
<organism evidence="4 5">
    <name type="scientific">Algoriphagus jejuensis</name>
    <dbReference type="NCBI Taxonomy" id="419934"/>
    <lineage>
        <taxon>Bacteria</taxon>
        <taxon>Pseudomonadati</taxon>
        <taxon>Bacteroidota</taxon>
        <taxon>Cytophagia</taxon>
        <taxon>Cytophagales</taxon>
        <taxon>Cyclobacteriaceae</taxon>
        <taxon>Algoriphagus</taxon>
    </lineage>
</organism>
<dbReference type="PIRSF" id="PIRSF036893">
    <property type="entry name" value="Lipocalin_ApoD"/>
    <property type="match status" value="1"/>
</dbReference>
<sequence length="153" mass="17425">MGAVAVSPFDSEKYLGKWYEIARIDFKFEEDLNNTTAEYSLKEDGTIKVDNKGYNVKKREWEQAVGKAKFVGSDSVAMLKVSFFGPFYSGYNVIAIDDNYTYALVAGESLDYLWILSREKTIPEDVKVKYLKVATEAGYDTNDLLWVEHDGQQ</sequence>
<dbReference type="PRINTS" id="PR01171">
    <property type="entry name" value="BCTLIPOCALIN"/>
</dbReference>
<dbReference type="Proteomes" id="UP001500469">
    <property type="component" value="Unassembled WGS sequence"/>
</dbReference>
<evidence type="ECO:0000313" key="5">
    <source>
        <dbReference type="Proteomes" id="UP001500469"/>
    </source>
</evidence>
<dbReference type="SUPFAM" id="SSF50814">
    <property type="entry name" value="Lipocalins"/>
    <property type="match status" value="1"/>
</dbReference>
<dbReference type="InterPro" id="IPR047202">
    <property type="entry name" value="Lipocalin_Blc-like_dom"/>
</dbReference>
<accession>A0ABN1N045</accession>
<comment type="caution">
    <text evidence="4">The sequence shown here is derived from an EMBL/GenBank/DDBJ whole genome shotgun (WGS) entry which is preliminary data.</text>
</comment>
<evidence type="ECO:0000256" key="1">
    <source>
        <dbReference type="ARBA" id="ARBA00006889"/>
    </source>
</evidence>
<evidence type="ECO:0000313" key="4">
    <source>
        <dbReference type="EMBL" id="GAA0878835.1"/>
    </source>
</evidence>
<protein>
    <submittedName>
        <fullName evidence="4">Lipocalin family protein</fullName>
    </submittedName>
</protein>
<evidence type="ECO:0000259" key="3">
    <source>
        <dbReference type="Pfam" id="PF08212"/>
    </source>
</evidence>